<protein>
    <submittedName>
        <fullName evidence="1">Uncharacterized protein</fullName>
    </submittedName>
</protein>
<organism evidence="1 2">
    <name type="scientific">Lentinula aff. lateritia</name>
    <dbReference type="NCBI Taxonomy" id="2804960"/>
    <lineage>
        <taxon>Eukaryota</taxon>
        <taxon>Fungi</taxon>
        <taxon>Dikarya</taxon>
        <taxon>Basidiomycota</taxon>
        <taxon>Agaricomycotina</taxon>
        <taxon>Agaricomycetes</taxon>
        <taxon>Agaricomycetidae</taxon>
        <taxon>Agaricales</taxon>
        <taxon>Marasmiineae</taxon>
        <taxon>Omphalotaceae</taxon>
        <taxon>Lentinula</taxon>
    </lineage>
</organism>
<reference evidence="1" key="1">
    <citation type="submission" date="2022-09" db="EMBL/GenBank/DDBJ databases">
        <title>A Global Phylogenomic Analysis of the Shiitake Genus Lentinula.</title>
        <authorList>
            <consortium name="DOE Joint Genome Institute"/>
            <person name="Sierra-Patev S."/>
            <person name="Min B."/>
            <person name="Naranjo-Ortiz M."/>
            <person name="Looney B."/>
            <person name="Konkel Z."/>
            <person name="Slot J.C."/>
            <person name="Sakamoto Y."/>
            <person name="Steenwyk J.L."/>
            <person name="Rokas A."/>
            <person name="Carro J."/>
            <person name="Camarero S."/>
            <person name="Ferreira P."/>
            <person name="Molpeceres G."/>
            <person name="Ruiz-Duenas F.J."/>
            <person name="Serrano A."/>
            <person name="Henrissat B."/>
            <person name="Drula E."/>
            <person name="Hughes K.W."/>
            <person name="Mata J.L."/>
            <person name="Ishikawa N.K."/>
            <person name="Vargas-Isla R."/>
            <person name="Ushijima S."/>
            <person name="Smith C.A."/>
            <person name="Ahrendt S."/>
            <person name="Andreopoulos W."/>
            <person name="He G."/>
            <person name="Labutti K."/>
            <person name="Lipzen A."/>
            <person name="Ng V."/>
            <person name="Riley R."/>
            <person name="Sandor L."/>
            <person name="Barry K."/>
            <person name="Martinez A.T."/>
            <person name="Xiao Y."/>
            <person name="Gibbons J.G."/>
            <person name="Terashima K."/>
            <person name="Grigoriev I.V."/>
            <person name="Hibbett D.S."/>
        </authorList>
    </citation>
    <scope>NUCLEOTIDE SEQUENCE</scope>
    <source>
        <strain evidence="1">TMI1499</strain>
    </source>
</reference>
<name>A0ACC1TQT6_9AGAR</name>
<proteinExistence type="predicted"/>
<sequence length="87" mass="9644">MSRTRSAAEKEDQEDDDDMDTGGGRQLENEAPRFTITNTVNAGIKTTSKSKLDNPSLSFDDNSTLTENLKFEFSPLARTCHKASETE</sequence>
<dbReference type="Proteomes" id="UP001163835">
    <property type="component" value="Unassembled WGS sequence"/>
</dbReference>
<gene>
    <name evidence="1" type="ORF">F5876DRAFT_80040</name>
</gene>
<evidence type="ECO:0000313" key="1">
    <source>
        <dbReference type="EMBL" id="KAJ3807101.1"/>
    </source>
</evidence>
<evidence type="ECO:0000313" key="2">
    <source>
        <dbReference type="Proteomes" id="UP001163835"/>
    </source>
</evidence>
<comment type="caution">
    <text evidence="1">The sequence shown here is derived from an EMBL/GenBank/DDBJ whole genome shotgun (WGS) entry which is preliminary data.</text>
</comment>
<dbReference type="EMBL" id="MU795341">
    <property type="protein sequence ID" value="KAJ3807101.1"/>
    <property type="molecule type" value="Genomic_DNA"/>
</dbReference>
<accession>A0ACC1TQT6</accession>
<keyword evidence="2" id="KW-1185">Reference proteome</keyword>